<dbReference type="Proteomes" id="UP001159363">
    <property type="component" value="Chromosome 1"/>
</dbReference>
<evidence type="ECO:0000313" key="1">
    <source>
        <dbReference type="EMBL" id="KAJ8896071.1"/>
    </source>
</evidence>
<dbReference type="EMBL" id="JARBHB010000001">
    <property type="protein sequence ID" value="KAJ8896071.1"/>
    <property type="molecule type" value="Genomic_DNA"/>
</dbReference>
<keyword evidence="2" id="KW-1185">Reference proteome</keyword>
<accession>A0ABQ9IHF2</accession>
<gene>
    <name evidence="1" type="ORF">PR048_001413</name>
</gene>
<sequence length="94" mass="10657">MLRGRRKSSQIAQTLTIQLPTYYQIRDNSSLSLAYQLEKMDLTRTIQLACSLTSILKTIYEEKCGYSAMPAWTGPPQTVLVLKATIIHVICHQN</sequence>
<organism evidence="1 2">
    <name type="scientific">Dryococelus australis</name>
    <dbReference type="NCBI Taxonomy" id="614101"/>
    <lineage>
        <taxon>Eukaryota</taxon>
        <taxon>Metazoa</taxon>
        <taxon>Ecdysozoa</taxon>
        <taxon>Arthropoda</taxon>
        <taxon>Hexapoda</taxon>
        <taxon>Insecta</taxon>
        <taxon>Pterygota</taxon>
        <taxon>Neoptera</taxon>
        <taxon>Polyneoptera</taxon>
        <taxon>Phasmatodea</taxon>
        <taxon>Verophasmatodea</taxon>
        <taxon>Anareolatae</taxon>
        <taxon>Phasmatidae</taxon>
        <taxon>Eurycanthinae</taxon>
        <taxon>Dryococelus</taxon>
    </lineage>
</organism>
<name>A0ABQ9IHF2_9NEOP</name>
<evidence type="ECO:0000313" key="2">
    <source>
        <dbReference type="Proteomes" id="UP001159363"/>
    </source>
</evidence>
<comment type="caution">
    <text evidence="1">The sequence shown here is derived from an EMBL/GenBank/DDBJ whole genome shotgun (WGS) entry which is preliminary data.</text>
</comment>
<reference evidence="1 2" key="1">
    <citation type="submission" date="2023-02" db="EMBL/GenBank/DDBJ databases">
        <title>LHISI_Scaffold_Assembly.</title>
        <authorList>
            <person name="Stuart O.P."/>
            <person name="Cleave R."/>
            <person name="Magrath M.J.L."/>
            <person name="Mikheyev A.S."/>
        </authorList>
    </citation>
    <scope>NUCLEOTIDE SEQUENCE [LARGE SCALE GENOMIC DNA]</scope>
    <source>
        <strain evidence="1">Daus_M_001</strain>
        <tissue evidence="1">Leg muscle</tissue>
    </source>
</reference>
<protein>
    <submittedName>
        <fullName evidence="1">Uncharacterized protein</fullName>
    </submittedName>
</protein>
<proteinExistence type="predicted"/>